<dbReference type="Gene3D" id="3.30.710.10">
    <property type="entry name" value="Potassium Channel Kv1.1, Chain A"/>
    <property type="match status" value="1"/>
</dbReference>
<feature type="compositionally biased region" description="Basic and acidic residues" evidence="12">
    <location>
        <begin position="742"/>
        <end position="756"/>
    </location>
</feature>
<dbReference type="InterPro" id="IPR000210">
    <property type="entry name" value="BTB/POZ_dom"/>
</dbReference>
<accession>A0A3M6UXG5</accession>
<feature type="transmembrane region" description="Helical" evidence="13">
    <location>
        <begin position="201"/>
        <end position="225"/>
    </location>
</feature>
<keyword evidence="6" id="KW-0851">Voltage-gated channel</keyword>
<dbReference type="Pfam" id="PF00520">
    <property type="entry name" value="Ion_trans"/>
    <property type="match status" value="1"/>
</dbReference>
<feature type="transmembrane region" description="Helical" evidence="13">
    <location>
        <begin position="327"/>
        <end position="348"/>
    </location>
</feature>
<dbReference type="Gene3D" id="1.20.120.350">
    <property type="entry name" value="Voltage-gated potassium channels. Chain C"/>
    <property type="match status" value="1"/>
</dbReference>
<dbReference type="PANTHER" id="PTHR11537:SF252">
    <property type="entry name" value="POTASSIUM VOLTAGE-GATED CHANNEL PROTEIN SHAW"/>
    <property type="match status" value="1"/>
</dbReference>
<evidence type="ECO:0000256" key="6">
    <source>
        <dbReference type="ARBA" id="ARBA00022882"/>
    </source>
</evidence>
<dbReference type="InterPro" id="IPR028325">
    <property type="entry name" value="VG_K_chnl"/>
</dbReference>
<dbReference type="InterPro" id="IPR003968">
    <property type="entry name" value="K_chnl_volt-dep_Kv"/>
</dbReference>
<organism evidence="15 16">
    <name type="scientific">Pocillopora damicornis</name>
    <name type="common">Cauliflower coral</name>
    <name type="synonym">Millepora damicornis</name>
    <dbReference type="NCBI Taxonomy" id="46731"/>
    <lineage>
        <taxon>Eukaryota</taxon>
        <taxon>Metazoa</taxon>
        <taxon>Cnidaria</taxon>
        <taxon>Anthozoa</taxon>
        <taxon>Hexacorallia</taxon>
        <taxon>Scleractinia</taxon>
        <taxon>Astrocoeniina</taxon>
        <taxon>Pocilloporidae</taxon>
        <taxon>Pocillopora</taxon>
    </lineage>
</organism>
<keyword evidence="2" id="KW-0813">Transport</keyword>
<sequence>MDTDTDKIIINVGGKRHETYASTLQTIPDTRLSWLAGSYLNSDTKQEFFFDRNPKIFGIILNYYRTGHLHAPRDFCGPLFQEELAFWGIEEREMEACCWPYYTQHRDAEKNLKDFVGPEFEDSDENDDDEFSPEFDSTYGQATSLSWWTIYRPKVWAVLDDAHSSTKAKVLNMFEKYVITLFCRDAYIRFKLCRSRFTDEVFYVFALTSLFMILASVVSMCVLSVVQDKNNVYIRGFEYAFCAWFTLEFGARLLFCPDKLAFFKEIMTWVDLISLLPFYEDIIFGTSMLKFLRAVRLIRTFRALKVFAFTSGLQIIVQSLKASFRELILLLIILLIPVVVFSSVLFEIESHQPKQKDFKNIPQAFWWAIITMTTVGYGDMVPITIPGRIIGGICAILGVLIVALPVSVIGNNFSTYYSHAQARLSLPKKKRRLIMCEAKLRANPRQGQSPSSSTSLRANGVHEVPEVVTETPSRKGSATKYRRYHRRSRNTLFAHGDVYIGPTRFDRPKLHHAETCNEEENENESESETGKSECPTARETTSSGDLDNVVEKGGALPPQASEELPRISALPRNFTLINSMHESEEIIEEDSRPSSVLSERRGTKKKKLHPGVQSSRRKKSNSSLSRSWIELKAQQAQSPQENGHPQSSRGNKARVSSVDVRGSPQEKGRPQSSRGNKARVSPVDARGSYKNPGMEKESPSNLSSSRIYSVPSFKVDSETTRLDKGDMPGEEINSNSAIVNDSNHRTGKSSEHDFAN</sequence>
<keyword evidence="7" id="KW-0630">Potassium</keyword>
<dbReference type="GO" id="GO:0008076">
    <property type="term" value="C:voltage-gated potassium channel complex"/>
    <property type="evidence" value="ECO:0007669"/>
    <property type="project" value="InterPro"/>
</dbReference>
<evidence type="ECO:0000256" key="3">
    <source>
        <dbReference type="ARBA" id="ARBA00022538"/>
    </source>
</evidence>
<feature type="transmembrane region" description="Helical" evidence="13">
    <location>
        <begin position="237"/>
        <end position="255"/>
    </location>
</feature>
<feature type="compositionally biased region" description="Basic and acidic residues" evidence="12">
    <location>
        <begin position="715"/>
        <end position="727"/>
    </location>
</feature>
<dbReference type="PRINTS" id="PR00169">
    <property type="entry name" value="KCHANNEL"/>
</dbReference>
<feature type="transmembrane region" description="Helical" evidence="13">
    <location>
        <begin position="389"/>
        <end position="409"/>
    </location>
</feature>
<dbReference type="AlphaFoldDB" id="A0A3M6UXG5"/>
<evidence type="ECO:0000313" key="16">
    <source>
        <dbReference type="Proteomes" id="UP000275408"/>
    </source>
</evidence>
<gene>
    <name evidence="15" type="ORF">pdam_00012527</name>
</gene>
<evidence type="ECO:0000256" key="10">
    <source>
        <dbReference type="ARBA" id="ARBA00023136"/>
    </source>
</evidence>
<keyword evidence="9" id="KW-0406">Ion transport</keyword>
<feature type="non-terminal residue" evidence="15">
    <location>
        <position position="756"/>
    </location>
</feature>
<feature type="compositionally biased region" description="Polar residues" evidence="12">
    <location>
        <begin position="732"/>
        <end position="741"/>
    </location>
</feature>
<dbReference type="PRINTS" id="PR01491">
    <property type="entry name" value="KVCHANNEL"/>
</dbReference>
<dbReference type="InterPro" id="IPR003974">
    <property type="entry name" value="K_chnl_volt-dep_Kv3"/>
</dbReference>
<feature type="transmembrane region" description="Helical" evidence="13">
    <location>
        <begin position="360"/>
        <end position="377"/>
    </location>
</feature>
<feature type="region of interest" description="Disordered" evidence="12">
    <location>
        <begin position="514"/>
        <end position="567"/>
    </location>
</feature>
<dbReference type="FunFam" id="1.10.287.70:FF:000002">
    <property type="entry name" value="Potassium voltage-gated channel subfamily a member"/>
    <property type="match status" value="1"/>
</dbReference>
<dbReference type="PANTHER" id="PTHR11537">
    <property type="entry name" value="VOLTAGE-GATED POTASSIUM CHANNEL"/>
    <property type="match status" value="1"/>
</dbReference>
<dbReference type="InterPro" id="IPR011333">
    <property type="entry name" value="SKP1/BTB/POZ_sf"/>
</dbReference>
<dbReference type="SUPFAM" id="SSF81324">
    <property type="entry name" value="Voltage-gated potassium channels"/>
    <property type="match status" value="1"/>
</dbReference>
<keyword evidence="16" id="KW-1185">Reference proteome</keyword>
<feature type="domain" description="BTB" evidence="14">
    <location>
        <begin position="6"/>
        <end position="105"/>
    </location>
</feature>
<evidence type="ECO:0000256" key="1">
    <source>
        <dbReference type="ARBA" id="ARBA00004141"/>
    </source>
</evidence>
<dbReference type="InterPro" id="IPR003131">
    <property type="entry name" value="T1-type_BTB"/>
</dbReference>
<evidence type="ECO:0000256" key="12">
    <source>
        <dbReference type="SAM" id="MobiDB-lite"/>
    </source>
</evidence>
<dbReference type="GO" id="GO:0001508">
    <property type="term" value="P:action potential"/>
    <property type="evidence" value="ECO:0007669"/>
    <property type="project" value="TreeGrafter"/>
</dbReference>
<dbReference type="Gene3D" id="1.10.287.70">
    <property type="match status" value="1"/>
</dbReference>
<dbReference type="FunFam" id="3.30.710.10:FF:000002">
    <property type="entry name" value="Potassium voltage-gated channel subfamily C member 2"/>
    <property type="match status" value="1"/>
</dbReference>
<feature type="region of interest" description="Disordered" evidence="12">
    <location>
        <begin position="584"/>
        <end position="756"/>
    </location>
</feature>
<reference evidence="15 16" key="1">
    <citation type="journal article" date="2018" name="Sci. Rep.">
        <title>Comparative analysis of the Pocillopora damicornis genome highlights role of immune system in coral evolution.</title>
        <authorList>
            <person name="Cunning R."/>
            <person name="Bay R.A."/>
            <person name="Gillette P."/>
            <person name="Baker A.C."/>
            <person name="Traylor-Knowles N."/>
        </authorList>
    </citation>
    <scope>NUCLEOTIDE SEQUENCE [LARGE SCALE GENOMIC DNA]</scope>
    <source>
        <strain evidence="15">RSMAS</strain>
        <tissue evidence="15">Whole animal</tissue>
    </source>
</reference>
<name>A0A3M6UXG5_POCDA</name>
<evidence type="ECO:0000313" key="15">
    <source>
        <dbReference type="EMBL" id="RMX58362.1"/>
    </source>
</evidence>
<feature type="compositionally biased region" description="Polar residues" evidence="12">
    <location>
        <begin position="634"/>
        <end position="650"/>
    </location>
</feature>
<dbReference type="STRING" id="46731.A0A3M6UXG5"/>
<dbReference type="SUPFAM" id="SSF54695">
    <property type="entry name" value="POZ domain"/>
    <property type="match status" value="1"/>
</dbReference>
<dbReference type="InterPro" id="IPR027359">
    <property type="entry name" value="Volt_channel_dom_sf"/>
</dbReference>
<keyword evidence="10 13" id="KW-0472">Membrane</keyword>
<evidence type="ECO:0000256" key="7">
    <source>
        <dbReference type="ARBA" id="ARBA00022958"/>
    </source>
</evidence>
<feature type="compositionally biased region" description="Acidic residues" evidence="12">
    <location>
        <begin position="516"/>
        <end position="527"/>
    </location>
</feature>
<evidence type="ECO:0000256" key="9">
    <source>
        <dbReference type="ARBA" id="ARBA00023065"/>
    </source>
</evidence>
<feature type="compositionally biased region" description="Polar residues" evidence="12">
    <location>
        <begin position="445"/>
        <end position="457"/>
    </location>
</feature>
<comment type="caution">
    <text evidence="15">The sequence shown here is derived from an EMBL/GenBank/DDBJ whole genome shotgun (WGS) entry which is preliminary data.</text>
</comment>
<evidence type="ECO:0000256" key="2">
    <source>
        <dbReference type="ARBA" id="ARBA00022448"/>
    </source>
</evidence>
<dbReference type="GO" id="GO:0051260">
    <property type="term" value="P:protein homooligomerization"/>
    <property type="evidence" value="ECO:0007669"/>
    <property type="project" value="InterPro"/>
</dbReference>
<dbReference type="SMART" id="SM00225">
    <property type="entry name" value="BTB"/>
    <property type="match status" value="1"/>
</dbReference>
<protein>
    <recommendedName>
        <fullName evidence="14">BTB domain-containing protein</fullName>
    </recommendedName>
</protein>
<dbReference type="InterPro" id="IPR005821">
    <property type="entry name" value="Ion_trans_dom"/>
</dbReference>
<feature type="transmembrane region" description="Helical" evidence="13">
    <location>
        <begin position="267"/>
        <end position="291"/>
    </location>
</feature>
<dbReference type="Pfam" id="PF02214">
    <property type="entry name" value="BTB_2"/>
    <property type="match status" value="1"/>
</dbReference>
<evidence type="ECO:0000256" key="4">
    <source>
        <dbReference type="ARBA" id="ARBA00022692"/>
    </source>
</evidence>
<evidence type="ECO:0000256" key="11">
    <source>
        <dbReference type="ARBA" id="ARBA00023303"/>
    </source>
</evidence>
<dbReference type="Proteomes" id="UP000275408">
    <property type="component" value="Unassembled WGS sequence"/>
</dbReference>
<keyword evidence="4 13" id="KW-0812">Transmembrane</keyword>
<evidence type="ECO:0000259" key="14">
    <source>
        <dbReference type="SMART" id="SM00225"/>
    </source>
</evidence>
<dbReference type="PRINTS" id="PR01498">
    <property type="entry name" value="SHAWCHANNEL"/>
</dbReference>
<dbReference type="OrthoDB" id="2414723at2759"/>
<dbReference type="EMBL" id="RCHS01000531">
    <property type="protein sequence ID" value="RMX58362.1"/>
    <property type="molecule type" value="Genomic_DNA"/>
</dbReference>
<keyword evidence="3" id="KW-0633">Potassium transport</keyword>
<keyword evidence="5" id="KW-0631">Potassium channel</keyword>
<evidence type="ECO:0000256" key="8">
    <source>
        <dbReference type="ARBA" id="ARBA00022989"/>
    </source>
</evidence>
<keyword evidence="11" id="KW-0407">Ion channel</keyword>
<evidence type="ECO:0000256" key="13">
    <source>
        <dbReference type="SAM" id="Phobius"/>
    </source>
</evidence>
<evidence type="ECO:0000256" key="5">
    <source>
        <dbReference type="ARBA" id="ARBA00022826"/>
    </source>
</evidence>
<dbReference type="GO" id="GO:0005251">
    <property type="term" value="F:delayed rectifier potassium channel activity"/>
    <property type="evidence" value="ECO:0007669"/>
    <property type="project" value="TreeGrafter"/>
</dbReference>
<feature type="compositionally biased region" description="Basic residues" evidence="12">
    <location>
        <begin position="602"/>
        <end position="620"/>
    </location>
</feature>
<comment type="subcellular location">
    <subcellularLocation>
        <location evidence="1">Membrane</location>
        <topology evidence="1">Multi-pass membrane protein</topology>
    </subcellularLocation>
</comment>
<keyword evidence="8 13" id="KW-1133">Transmembrane helix</keyword>
<feature type="region of interest" description="Disordered" evidence="12">
    <location>
        <begin position="442"/>
        <end position="483"/>
    </location>
</feature>
<proteinExistence type="predicted"/>